<protein>
    <submittedName>
        <fullName evidence="2">Uncharacterized protein</fullName>
    </submittedName>
</protein>
<gene>
    <name evidence="2" type="ORF">J437_LFUL009381</name>
</gene>
<evidence type="ECO:0000313" key="3">
    <source>
        <dbReference type="Proteomes" id="UP000792457"/>
    </source>
</evidence>
<dbReference type="EMBL" id="KZ308367">
    <property type="protein sequence ID" value="KAG8228336.1"/>
    <property type="molecule type" value="Genomic_DNA"/>
</dbReference>
<reference evidence="2" key="1">
    <citation type="submission" date="2013-04" db="EMBL/GenBank/DDBJ databases">
        <authorList>
            <person name="Qu J."/>
            <person name="Murali S.C."/>
            <person name="Bandaranaike D."/>
            <person name="Bellair M."/>
            <person name="Blankenburg K."/>
            <person name="Chao H."/>
            <person name="Dinh H."/>
            <person name="Doddapaneni H."/>
            <person name="Downs B."/>
            <person name="Dugan-Rocha S."/>
            <person name="Elkadiri S."/>
            <person name="Gnanaolivu R.D."/>
            <person name="Hernandez B."/>
            <person name="Javaid M."/>
            <person name="Jayaseelan J.C."/>
            <person name="Lee S."/>
            <person name="Li M."/>
            <person name="Ming W."/>
            <person name="Munidasa M."/>
            <person name="Muniz J."/>
            <person name="Nguyen L."/>
            <person name="Ongeri F."/>
            <person name="Osuji N."/>
            <person name="Pu L.-L."/>
            <person name="Puazo M."/>
            <person name="Qu C."/>
            <person name="Quiroz J."/>
            <person name="Raj R."/>
            <person name="Weissenberger G."/>
            <person name="Xin Y."/>
            <person name="Zou X."/>
            <person name="Han Y."/>
            <person name="Richards S."/>
            <person name="Worley K."/>
            <person name="Muzny D."/>
            <person name="Gibbs R."/>
        </authorList>
    </citation>
    <scope>NUCLEOTIDE SEQUENCE</scope>
    <source>
        <strain evidence="2">Sampled in the wild</strain>
    </source>
</reference>
<feature type="compositionally biased region" description="Basic and acidic residues" evidence="1">
    <location>
        <begin position="37"/>
        <end position="58"/>
    </location>
</feature>
<feature type="non-terminal residue" evidence="2">
    <location>
        <position position="138"/>
    </location>
</feature>
<comment type="caution">
    <text evidence="2">The sequence shown here is derived from an EMBL/GenBank/DDBJ whole genome shotgun (WGS) entry which is preliminary data.</text>
</comment>
<keyword evidence="3" id="KW-1185">Reference proteome</keyword>
<reference evidence="2" key="2">
    <citation type="submission" date="2017-10" db="EMBL/GenBank/DDBJ databases">
        <title>Ladona fulva Genome sequencing and assembly.</title>
        <authorList>
            <person name="Murali S."/>
            <person name="Richards S."/>
            <person name="Bandaranaike D."/>
            <person name="Bellair M."/>
            <person name="Blankenburg K."/>
            <person name="Chao H."/>
            <person name="Dinh H."/>
            <person name="Doddapaneni H."/>
            <person name="Dugan-Rocha S."/>
            <person name="Elkadiri S."/>
            <person name="Gnanaolivu R."/>
            <person name="Hernandez B."/>
            <person name="Skinner E."/>
            <person name="Javaid M."/>
            <person name="Lee S."/>
            <person name="Li M."/>
            <person name="Ming W."/>
            <person name="Munidasa M."/>
            <person name="Muniz J."/>
            <person name="Nguyen L."/>
            <person name="Hughes D."/>
            <person name="Osuji N."/>
            <person name="Pu L.-L."/>
            <person name="Puazo M."/>
            <person name="Qu C."/>
            <person name="Quiroz J."/>
            <person name="Raj R."/>
            <person name="Weissenberger G."/>
            <person name="Xin Y."/>
            <person name="Zou X."/>
            <person name="Han Y."/>
            <person name="Worley K."/>
            <person name="Muzny D."/>
            <person name="Gibbs R."/>
        </authorList>
    </citation>
    <scope>NUCLEOTIDE SEQUENCE</scope>
    <source>
        <strain evidence="2">Sampled in the wild</strain>
    </source>
</reference>
<organism evidence="2 3">
    <name type="scientific">Ladona fulva</name>
    <name type="common">Scarce chaser dragonfly</name>
    <name type="synonym">Libellula fulva</name>
    <dbReference type="NCBI Taxonomy" id="123851"/>
    <lineage>
        <taxon>Eukaryota</taxon>
        <taxon>Metazoa</taxon>
        <taxon>Ecdysozoa</taxon>
        <taxon>Arthropoda</taxon>
        <taxon>Hexapoda</taxon>
        <taxon>Insecta</taxon>
        <taxon>Pterygota</taxon>
        <taxon>Palaeoptera</taxon>
        <taxon>Odonata</taxon>
        <taxon>Epiprocta</taxon>
        <taxon>Anisoptera</taxon>
        <taxon>Libelluloidea</taxon>
        <taxon>Libellulidae</taxon>
        <taxon>Ladona</taxon>
    </lineage>
</organism>
<dbReference type="OrthoDB" id="71500at2759"/>
<dbReference type="PANTHER" id="PTHR31434">
    <property type="entry name" value="S PHASE CYCLIN A-ASSOCIATED PROTEIN IN THE ENDOPLASMIC RETICULUM"/>
    <property type="match status" value="1"/>
</dbReference>
<accession>A0A8K0NZY7</accession>
<feature type="region of interest" description="Disordered" evidence="1">
    <location>
        <begin position="1"/>
        <end position="63"/>
    </location>
</feature>
<sequence length="138" mass="15881">MRGKKHQESLRNQKQQGADGHNFKESPSPINMSSMEHIVDAPADKVDPKIAQDRERQKALKKRCKKIRQRMAQKGLEYENSLEKSQKNIDSANKSRLQKFIKDVEKLNHSHGKGQWPDTAITALERALGEINRILDKQ</sequence>
<name>A0A8K0NZY7_LADFU</name>
<dbReference type="Proteomes" id="UP000792457">
    <property type="component" value="Unassembled WGS sequence"/>
</dbReference>
<proteinExistence type="predicted"/>
<evidence type="ECO:0000256" key="1">
    <source>
        <dbReference type="SAM" id="MobiDB-lite"/>
    </source>
</evidence>
<feature type="compositionally biased region" description="Basic and acidic residues" evidence="1">
    <location>
        <begin position="1"/>
        <end position="11"/>
    </location>
</feature>
<dbReference type="AlphaFoldDB" id="A0A8K0NZY7"/>
<dbReference type="PANTHER" id="PTHR31434:SF2">
    <property type="entry name" value="S PHASE CYCLIN A-ASSOCIATED PROTEIN IN THE ENDOPLASMIC RETICULUM"/>
    <property type="match status" value="1"/>
</dbReference>
<evidence type="ECO:0000313" key="2">
    <source>
        <dbReference type="EMBL" id="KAG8228336.1"/>
    </source>
</evidence>